<dbReference type="RefSeq" id="WP_127762970.1">
    <property type="nucleotide sequence ID" value="NZ_NBUC01000010.1"/>
</dbReference>
<comment type="similarity">
    <text evidence="1">Belongs to the ROK (NagC/XylR) family.</text>
</comment>
<dbReference type="Gene3D" id="3.30.420.40">
    <property type="match status" value="2"/>
</dbReference>
<dbReference type="PANTHER" id="PTHR18964">
    <property type="entry name" value="ROK (REPRESSOR, ORF, KINASE) FAMILY"/>
    <property type="match status" value="1"/>
</dbReference>
<gene>
    <name evidence="3" type="ORF">GHJ91_07350</name>
</gene>
<dbReference type="PANTHER" id="PTHR18964:SF149">
    <property type="entry name" value="BIFUNCTIONAL UDP-N-ACETYLGLUCOSAMINE 2-EPIMERASE_N-ACETYLMANNOSAMINE KINASE"/>
    <property type="match status" value="1"/>
</dbReference>
<dbReference type="InterPro" id="IPR043129">
    <property type="entry name" value="ATPase_NBD"/>
</dbReference>
<accession>A0A6G1WGY5</accession>
<evidence type="ECO:0000259" key="2">
    <source>
        <dbReference type="Pfam" id="PF12802"/>
    </source>
</evidence>
<evidence type="ECO:0000313" key="3">
    <source>
        <dbReference type="EMBL" id="MQW68998.1"/>
    </source>
</evidence>
<proteinExistence type="inferred from homology"/>
<organism evidence="3">
    <name type="scientific">Sinorhizobium medicae</name>
    <dbReference type="NCBI Taxonomy" id="110321"/>
    <lineage>
        <taxon>Bacteria</taxon>
        <taxon>Pseudomonadati</taxon>
        <taxon>Pseudomonadota</taxon>
        <taxon>Alphaproteobacteria</taxon>
        <taxon>Hyphomicrobiales</taxon>
        <taxon>Rhizobiaceae</taxon>
        <taxon>Sinorhizobium/Ensifer group</taxon>
        <taxon>Sinorhizobium</taxon>
    </lineage>
</organism>
<evidence type="ECO:0000256" key="1">
    <source>
        <dbReference type="ARBA" id="ARBA00006479"/>
    </source>
</evidence>
<dbReference type="InterPro" id="IPR036390">
    <property type="entry name" value="WH_DNA-bd_sf"/>
</dbReference>
<dbReference type="InterPro" id="IPR000600">
    <property type="entry name" value="ROK"/>
</dbReference>
<dbReference type="Pfam" id="PF12802">
    <property type="entry name" value="MarR_2"/>
    <property type="match status" value="1"/>
</dbReference>
<dbReference type="SUPFAM" id="SSF46785">
    <property type="entry name" value="Winged helix' DNA-binding domain"/>
    <property type="match status" value="1"/>
</dbReference>
<dbReference type="AlphaFoldDB" id="A0A6G1WGY5"/>
<reference evidence="3" key="1">
    <citation type="journal article" date="2013" name="Genome Biol.">
        <title>Comparative genomics of the core and accessory genomes of 48 Sinorhizobium strains comprising five genospecies.</title>
        <authorList>
            <person name="Sugawara M."/>
            <person name="Epstein B."/>
            <person name="Badgley B.D."/>
            <person name="Unno T."/>
            <person name="Xu L."/>
            <person name="Reese J."/>
            <person name="Gyaneshwar P."/>
            <person name="Denny R."/>
            <person name="Mudge J."/>
            <person name="Bharti A.K."/>
            <person name="Farmer A.D."/>
            <person name="May G.D."/>
            <person name="Woodward J.E."/>
            <person name="Medigue C."/>
            <person name="Vallenet D."/>
            <person name="Lajus A."/>
            <person name="Rouy Z."/>
            <person name="Martinez-Vaz B."/>
            <person name="Tiffin P."/>
            <person name="Young N.D."/>
            <person name="Sadowsky M.J."/>
        </authorList>
    </citation>
    <scope>NUCLEOTIDE SEQUENCE</scope>
    <source>
        <strain evidence="3">M1</strain>
    </source>
</reference>
<comment type="caution">
    <text evidence="3">The sequence shown here is derived from an EMBL/GenBank/DDBJ whole genome shotgun (WGS) entry which is preliminary data.</text>
</comment>
<dbReference type="Pfam" id="PF00480">
    <property type="entry name" value="ROK"/>
    <property type="match status" value="1"/>
</dbReference>
<dbReference type="InterPro" id="IPR000835">
    <property type="entry name" value="HTH_MarR-typ"/>
</dbReference>
<feature type="domain" description="HTH marR-type" evidence="2">
    <location>
        <begin position="14"/>
        <end position="61"/>
    </location>
</feature>
<dbReference type="Gene3D" id="1.10.10.10">
    <property type="entry name" value="Winged helix-like DNA-binding domain superfamily/Winged helix DNA-binding domain"/>
    <property type="match status" value="1"/>
</dbReference>
<protein>
    <submittedName>
        <fullName evidence="3">ROK family protein</fullName>
    </submittedName>
</protein>
<dbReference type="InterPro" id="IPR036388">
    <property type="entry name" value="WH-like_DNA-bd_sf"/>
</dbReference>
<name>A0A6G1WGY5_9HYPH</name>
<sequence>MTSLLDTPTDTPKLTASARAVFRMLARGGSATRPELAERLGLSRPTMSIAMEDLDRLGYVEMIGLRQRGTGRKAIMYKLGAGVGHAIAIDAGSTNVRLKVSTLDNRILYSGGYHLSSDQRRFTPELERAVAQALNDVRLATQDNWGPLRAIGIALPTKVEKQISSSEEIAALYPDISHSIASLDIPIILENNVNCAAIAESAFGIAANAADFVYIQVGVKVGMGIVLRGELVRGRNGGAGEISSLPFPWAPDIQPCREALEDYLGSESLMQRVSLEWPEGEASPKDAFSLFSLAREGHAVARDHVDRHAENVGRLVAACVSVLDPGLVVLGGGIGQNAMILPKVRDVVNGLTGPTKIEVTSLGTEATLRGIQRLTQHNAEALVIGDGAE</sequence>
<dbReference type="EMBL" id="WISB01000042">
    <property type="protein sequence ID" value="MQW68998.1"/>
    <property type="molecule type" value="Genomic_DNA"/>
</dbReference>
<dbReference type="SUPFAM" id="SSF53067">
    <property type="entry name" value="Actin-like ATPase domain"/>
    <property type="match status" value="1"/>
</dbReference>